<feature type="chain" id="PRO_5008589102" evidence="1">
    <location>
        <begin position="27"/>
        <end position="89"/>
    </location>
</feature>
<protein>
    <submittedName>
        <fullName evidence="2">Uncharacterized protein</fullName>
    </submittedName>
</protein>
<reference evidence="3" key="2">
    <citation type="journal article" date="2018" name="Plant J.">
        <title>The Sorghum bicolor reference genome: improved assembly, gene annotations, a transcriptome atlas, and signatures of genome organization.</title>
        <authorList>
            <person name="McCormick R.F."/>
            <person name="Truong S.K."/>
            <person name="Sreedasyam A."/>
            <person name="Jenkins J."/>
            <person name="Shu S."/>
            <person name="Sims D."/>
            <person name="Kennedy M."/>
            <person name="Amirebrahimi M."/>
            <person name="Weers B.D."/>
            <person name="McKinley B."/>
            <person name="Mattison A."/>
            <person name="Morishige D.T."/>
            <person name="Grimwood J."/>
            <person name="Schmutz J."/>
            <person name="Mullet J.E."/>
        </authorList>
    </citation>
    <scope>NUCLEOTIDE SEQUENCE [LARGE SCALE GENOMIC DNA]</scope>
    <source>
        <strain evidence="3">cv. BTx623</strain>
    </source>
</reference>
<dbReference type="OMA" id="EECCCEL"/>
<evidence type="ECO:0000313" key="2">
    <source>
        <dbReference type="EMBL" id="KXG28579.1"/>
    </source>
</evidence>
<dbReference type="Proteomes" id="UP000000768">
    <property type="component" value="Chromosome 5"/>
</dbReference>
<feature type="signal peptide" evidence="1">
    <location>
        <begin position="1"/>
        <end position="26"/>
    </location>
</feature>
<proteinExistence type="predicted"/>
<dbReference type="AlphaFoldDB" id="A0A1B6PSD3"/>
<dbReference type="EMBL" id="CM000764">
    <property type="protein sequence ID" value="KXG28579.1"/>
    <property type="molecule type" value="Genomic_DNA"/>
</dbReference>
<sequence>MFMASSIKICTTRIVYLAAALILVLGTMPTFPSCQAGGCCPGGIKEQCYFAKPPCRTDMCASYCYLKGHEKSHRCVKINNGNEECCCEL</sequence>
<keyword evidence="1" id="KW-0732">Signal</keyword>
<accession>A0A1B6PSD3</accession>
<organism evidence="2 3">
    <name type="scientific">Sorghum bicolor</name>
    <name type="common">Sorghum</name>
    <name type="synonym">Sorghum vulgare</name>
    <dbReference type="NCBI Taxonomy" id="4558"/>
    <lineage>
        <taxon>Eukaryota</taxon>
        <taxon>Viridiplantae</taxon>
        <taxon>Streptophyta</taxon>
        <taxon>Embryophyta</taxon>
        <taxon>Tracheophyta</taxon>
        <taxon>Spermatophyta</taxon>
        <taxon>Magnoliopsida</taxon>
        <taxon>Liliopsida</taxon>
        <taxon>Poales</taxon>
        <taxon>Poaceae</taxon>
        <taxon>PACMAD clade</taxon>
        <taxon>Panicoideae</taxon>
        <taxon>Andropogonodae</taxon>
        <taxon>Andropogoneae</taxon>
        <taxon>Sorghinae</taxon>
        <taxon>Sorghum</taxon>
    </lineage>
</organism>
<name>A0A1B6PSD3_SORBI</name>
<evidence type="ECO:0000256" key="1">
    <source>
        <dbReference type="SAM" id="SignalP"/>
    </source>
</evidence>
<dbReference type="InParanoid" id="A0A1B6PSD3"/>
<evidence type="ECO:0000313" key="3">
    <source>
        <dbReference type="Proteomes" id="UP000000768"/>
    </source>
</evidence>
<keyword evidence="3" id="KW-1185">Reference proteome</keyword>
<dbReference type="Gramene" id="KXG28579">
    <property type="protein sequence ID" value="KXG28579"/>
    <property type="gene ID" value="SORBI_3005G140400"/>
</dbReference>
<gene>
    <name evidence="2" type="ORF">SORBI_3005G140400</name>
</gene>
<reference evidence="2 3" key="1">
    <citation type="journal article" date="2009" name="Nature">
        <title>The Sorghum bicolor genome and the diversification of grasses.</title>
        <authorList>
            <person name="Paterson A.H."/>
            <person name="Bowers J.E."/>
            <person name="Bruggmann R."/>
            <person name="Dubchak I."/>
            <person name="Grimwood J."/>
            <person name="Gundlach H."/>
            <person name="Haberer G."/>
            <person name="Hellsten U."/>
            <person name="Mitros T."/>
            <person name="Poliakov A."/>
            <person name="Schmutz J."/>
            <person name="Spannagl M."/>
            <person name="Tang H."/>
            <person name="Wang X."/>
            <person name="Wicker T."/>
            <person name="Bharti A.K."/>
            <person name="Chapman J."/>
            <person name="Feltus F.A."/>
            <person name="Gowik U."/>
            <person name="Grigoriev I.V."/>
            <person name="Lyons E."/>
            <person name="Maher C.A."/>
            <person name="Martis M."/>
            <person name="Narechania A."/>
            <person name="Otillar R.P."/>
            <person name="Penning B.W."/>
            <person name="Salamov A.A."/>
            <person name="Wang Y."/>
            <person name="Zhang L."/>
            <person name="Carpita N.C."/>
            <person name="Freeling M."/>
            <person name="Gingle A.R."/>
            <person name="Hash C.T."/>
            <person name="Keller B."/>
            <person name="Klein P."/>
            <person name="Kresovich S."/>
            <person name="McCann M.C."/>
            <person name="Ming R."/>
            <person name="Peterson D.G."/>
            <person name="Mehboob-ur-Rahman"/>
            <person name="Ware D."/>
            <person name="Westhoff P."/>
            <person name="Mayer K.F."/>
            <person name="Messing J."/>
            <person name="Rokhsar D.S."/>
        </authorList>
    </citation>
    <scope>NUCLEOTIDE SEQUENCE [LARGE SCALE GENOMIC DNA]</scope>
    <source>
        <strain evidence="3">cv. BTx623</strain>
    </source>
</reference>